<gene>
    <name evidence="1" type="ORF">C7374_11410</name>
</gene>
<name>A0A364JSM3_9HYPH</name>
<evidence type="ECO:0000313" key="2">
    <source>
        <dbReference type="Proteomes" id="UP000249453"/>
    </source>
</evidence>
<evidence type="ECO:0000313" key="1">
    <source>
        <dbReference type="EMBL" id="RAK26325.1"/>
    </source>
</evidence>
<dbReference type="OrthoDB" id="8410784at2"/>
<comment type="caution">
    <text evidence="1">The sequence shown here is derived from an EMBL/GenBank/DDBJ whole genome shotgun (WGS) entry which is preliminary data.</text>
</comment>
<accession>A0A364JSM3</accession>
<dbReference type="Proteomes" id="UP000249453">
    <property type="component" value="Unassembled WGS sequence"/>
</dbReference>
<dbReference type="AlphaFoldDB" id="A0A364JSM3"/>
<protein>
    <submittedName>
        <fullName evidence="1">Uncharacterized protein</fullName>
    </submittedName>
</protein>
<proteinExistence type="predicted"/>
<reference evidence="1 2" key="1">
    <citation type="submission" date="2018-06" db="EMBL/GenBank/DDBJ databases">
        <title>Genomic Encyclopedia of Type Strains, Phase IV (KMG-IV): sequencing the most valuable type-strain genomes for metagenomic binning, comparative biology and taxonomic classification.</title>
        <authorList>
            <person name="Goeker M."/>
        </authorList>
    </citation>
    <scope>NUCLEOTIDE SEQUENCE [LARGE SCALE GENOMIC DNA]</scope>
    <source>
        <strain evidence="1 2">DSM 26720</strain>
    </source>
</reference>
<dbReference type="EMBL" id="QLMK01000014">
    <property type="protein sequence ID" value="RAK26325.1"/>
    <property type="molecule type" value="Genomic_DNA"/>
</dbReference>
<keyword evidence="2" id="KW-1185">Reference proteome</keyword>
<sequence length="116" mass="12122">MQVNEQAVEAAARALADAGVPHDVQSALIHGTRWGIGVAPGAMIKALTAAAPHMSGSAREQALEEAAQIAELHEGEPCRPAIAWTDEERQFYASGQQDASSSIATAIRALKSQPAH</sequence>
<organism evidence="1 2">
    <name type="scientific">Falsochrobactrum ovis</name>
    <dbReference type="NCBI Taxonomy" id="1293442"/>
    <lineage>
        <taxon>Bacteria</taxon>
        <taxon>Pseudomonadati</taxon>
        <taxon>Pseudomonadota</taxon>
        <taxon>Alphaproteobacteria</taxon>
        <taxon>Hyphomicrobiales</taxon>
        <taxon>Brucellaceae</taxon>
        <taxon>Falsochrobactrum</taxon>
    </lineage>
</organism>
<dbReference type="RefSeq" id="WP_111576055.1">
    <property type="nucleotide sequence ID" value="NZ_JBHEEY010000025.1"/>
</dbReference>